<dbReference type="EMBL" id="JAGMWT010000002">
    <property type="protein sequence ID" value="KAH7135764.1"/>
    <property type="molecule type" value="Genomic_DNA"/>
</dbReference>
<evidence type="ECO:0000313" key="5">
    <source>
        <dbReference type="Proteomes" id="UP000700596"/>
    </source>
</evidence>
<name>A0A9P9EEP1_9PLEO</name>
<sequence length="304" mass="33268">MADLQATYRQIATIKRSIADEQAQRDDWAGTLPDMIAMLSTETGAALEEVKAAKAETEATIATYDKKIASLRSELSSLEERIPKKPEPVAPKFDPEKHPLLRKTVEKSEPAKPVIFHAGDICEVLWFKDKAWYKAKVQTVLGSASNPKYLVRFVEYDDTVTVGLDDIRPIESKKRKAEAPPTPAPTPVVNSPHVISGPASINPDALAAQKPAGPDTSVPVNRRAIGSKKALERKAGAWNSFLTKGAGKQVGKKESMFRSGTTVGSKVGFTGSGAPMTSNNKRQRFNKKEYQDDDNEGNSYRTDR</sequence>
<evidence type="ECO:0000256" key="1">
    <source>
        <dbReference type="SAM" id="Coils"/>
    </source>
</evidence>
<evidence type="ECO:0000313" key="4">
    <source>
        <dbReference type="EMBL" id="KAH7135764.1"/>
    </source>
</evidence>
<protein>
    <recommendedName>
        <fullName evidence="3">Tudor domain-containing protein</fullName>
    </recommendedName>
</protein>
<dbReference type="SUPFAM" id="SSF63748">
    <property type="entry name" value="Tudor/PWWP/MBT"/>
    <property type="match status" value="1"/>
</dbReference>
<feature type="region of interest" description="Disordered" evidence="2">
    <location>
        <begin position="172"/>
        <end position="220"/>
    </location>
</feature>
<evidence type="ECO:0000259" key="3">
    <source>
        <dbReference type="PROSITE" id="PS50304"/>
    </source>
</evidence>
<proteinExistence type="predicted"/>
<keyword evidence="5" id="KW-1185">Reference proteome</keyword>
<comment type="caution">
    <text evidence="4">The sequence shown here is derived from an EMBL/GenBank/DDBJ whole genome shotgun (WGS) entry which is preliminary data.</text>
</comment>
<dbReference type="Proteomes" id="UP000700596">
    <property type="component" value="Unassembled WGS sequence"/>
</dbReference>
<feature type="coiled-coil region" evidence="1">
    <location>
        <begin position="47"/>
        <end position="81"/>
    </location>
</feature>
<reference evidence="4" key="1">
    <citation type="journal article" date="2021" name="Nat. Commun.">
        <title>Genetic determinants of endophytism in the Arabidopsis root mycobiome.</title>
        <authorList>
            <person name="Mesny F."/>
            <person name="Miyauchi S."/>
            <person name="Thiergart T."/>
            <person name="Pickel B."/>
            <person name="Atanasova L."/>
            <person name="Karlsson M."/>
            <person name="Huettel B."/>
            <person name="Barry K.W."/>
            <person name="Haridas S."/>
            <person name="Chen C."/>
            <person name="Bauer D."/>
            <person name="Andreopoulos W."/>
            <person name="Pangilinan J."/>
            <person name="LaButti K."/>
            <person name="Riley R."/>
            <person name="Lipzen A."/>
            <person name="Clum A."/>
            <person name="Drula E."/>
            <person name="Henrissat B."/>
            <person name="Kohler A."/>
            <person name="Grigoriev I.V."/>
            <person name="Martin F.M."/>
            <person name="Hacquard S."/>
        </authorList>
    </citation>
    <scope>NUCLEOTIDE SEQUENCE</scope>
    <source>
        <strain evidence="4">MPI-CAGE-CH-0243</strain>
    </source>
</reference>
<feature type="domain" description="Tudor" evidence="3">
    <location>
        <begin position="115"/>
        <end position="177"/>
    </location>
</feature>
<dbReference type="Gene3D" id="2.30.30.140">
    <property type="match status" value="1"/>
</dbReference>
<organism evidence="4 5">
    <name type="scientific">Dendryphion nanum</name>
    <dbReference type="NCBI Taxonomy" id="256645"/>
    <lineage>
        <taxon>Eukaryota</taxon>
        <taxon>Fungi</taxon>
        <taxon>Dikarya</taxon>
        <taxon>Ascomycota</taxon>
        <taxon>Pezizomycotina</taxon>
        <taxon>Dothideomycetes</taxon>
        <taxon>Pleosporomycetidae</taxon>
        <taxon>Pleosporales</taxon>
        <taxon>Torulaceae</taxon>
        <taxon>Dendryphion</taxon>
    </lineage>
</organism>
<keyword evidence="1" id="KW-0175">Coiled coil</keyword>
<dbReference type="PROSITE" id="PS50304">
    <property type="entry name" value="TUDOR"/>
    <property type="match status" value="1"/>
</dbReference>
<accession>A0A9P9EEP1</accession>
<gene>
    <name evidence="4" type="ORF">B0J11DRAFT_576328</name>
</gene>
<feature type="region of interest" description="Disordered" evidence="2">
    <location>
        <begin position="248"/>
        <end position="304"/>
    </location>
</feature>
<dbReference type="SMART" id="SM00333">
    <property type="entry name" value="TUDOR"/>
    <property type="match status" value="1"/>
</dbReference>
<dbReference type="InterPro" id="IPR002999">
    <property type="entry name" value="Tudor"/>
</dbReference>
<dbReference type="AlphaFoldDB" id="A0A9P9EEP1"/>
<evidence type="ECO:0000256" key="2">
    <source>
        <dbReference type="SAM" id="MobiDB-lite"/>
    </source>
</evidence>
<dbReference type="OrthoDB" id="79171at2759"/>